<dbReference type="PROSITE" id="PS50235">
    <property type="entry name" value="USP_3"/>
    <property type="match status" value="1"/>
</dbReference>
<dbReference type="InterPro" id="IPR001394">
    <property type="entry name" value="Peptidase_C19_UCH"/>
</dbReference>
<dbReference type="FunFam" id="3.90.70.10:FF:000116">
    <property type="entry name" value="Ubiquitin carboxyl-terminal hydrolase 20"/>
    <property type="match status" value="1"/>
</dbReference>
<gene>
    <name evidence="11" type="ORF">L1049_021895</name>
</gene>
<dbReference type="Pfam" id="PF00443">
    <property type="entry name" value="UCH"/>
    <property type="match status" value="1"/>
</dbReference>
<organism evidence="11 12">
    <name type="scientific">Liquidambar formosana</name>
    <name type="common">Formosan gum</name>
    <dbReference type="NCBI Taxonomy" id="63359"/>
    <lineage>
        <taxon>Eukaryota</taxon>
        <taxon>Viridiplantae</taxon>
        <taxon>Streptophyta</taxon>
        <taxon>Embryophyta</taxon>
        <taxon>Tracheophyta</taxon>
        <taxon>Spermatophyta</taxon>
        <taxon>Magnoliopsida</taxon>
        <taxon>eudicotyledons</taxon>
        <taxon>Gunneridae</taxon>
        <taxon>Pentapetalae</taxon>
        <taxon>Saxifragales</taxon>
        <taxon>Altingiaceae</taxon>
        <taxon>Liquidambar</taxon>
    </lineage>
</organism>
<evidence type="ECO:0000256" key="4">
    <source>
        <dbReference type="ARBA" id="ARBA00022670"/>
    </source>
</evidence>
<dbReference type="PANTHER" id="PTHR24006:SF747">
    <property type="entry name" value="UBIQUITIN CARBOXYL-TERMINAL HYDROLASE 20"/>
    <property type="match status" value="1"/>
</dbReference>
<keyword evidence="7" id="KW-0788">Thiol protease</keyword>
<accession>A0AAP0WNH9</accession>
<comment type="function">
    <text evidence="8">Recognizes and hydrolyzes the peptide bond at the C-terminal Gly of ubiquitin. Involved in the processing of poly-ubiquitin precursors as well as that of ubiquitinated proteins.</text>
</comment>
<evidence type="ECO:0000256" key="2">
    <source>
        <dbReference type="ARBA" id="ARBA00009085"/>
    </source>
</evidence>
<evidence type="ECO:0000259" key="10">
    <source>
        <dbReference type="PROSITE" id="PS50235"/>
    </source>
</evidence>
<dbReference type="GO" id="GO:0016579">
    <property type="term" value="P:protein deubiquitination"/>
    <property type="evidence" value="ECO:0007669"/>
    <property type="project" value="InterPro"/>
</dbReference>
<dbReference type="InterPro" id="IPR018200">
    <property type="entry name" value="USP_CS"/>
</dbReference>
<dbReference type="Gene3D" id="3.90.70.10">
    <property type="entry name" value="Cysteine proteinases"/>
    <property type="match status" value="1"/>
</dbReference>
<dbReference type="PANTHER" id="PTHR24006">
    <property type="entry name" value="UBIQUITIN CARBOXYL-TERMINAL HYDROLASE"/>
    <property type="match status" value="1"/>
</dbReference>
<dbReference type="PROSITE" id="PS00973">
    <property type="entry name" value="USP_2"/>
    <property type="match status" value="1"/>
</dbReference>
<dbReference type="EMBL" id="JBBPBK010000011">
    <property type="protein sequence ID" value="KAK9274644.1"/>
    <property type="molecule type" value="Genomic_DNA"/>
</dbReference>
<evidence type="ECO:0000256" key="8">
    <source>
        <dbReference type="ARBA" id="ARBA00037450"/>
    </source>
</evidence>
<evidence type="ECO:0000313" key="11">
    <source>
        <dbReference type="EMBL" id="KAK9274644.1"/>
    </source>
</evidence>
<evidence type="ECO:0000256" key="3">
    <source>
        <dbReference type="ARBA" id="ARBA00012759"/>
    </source>
</evidence>
<evidence type="ECO:0000256" key="9">
    <source>
        <dbReference type="SAM" id="MobiDB-lite"/>
    </source>
</evidence>
<evidence type="ECO:0000256" key="6">
    <source>
        <dbReference type="ARBA" id="ARBA00022801"/>
    </source>
</evidence>
<dbReference type="GO" id="GO:0005829">
    <property type="term" value="C:cytosol"/>
    <property type="evidence" value="ECO:0007669"/>
    <property type="project" value="TreeGrafter"/>
</dbReference>
<evidence type="ECO:0000256" key="5">
    <source>
        <dbReference type="ARBA" id="ARBA00022786"/>
    </source>
</evidence>
<keyword evidence="12" id="KW-1185">Reference proteome</keyword>
<evidence type="ECO:0000256" key="1">
    <source>
        <dbReference type="ARBA" id="ARBA00000707"/>
    </source>
</evidence>
<feature type="domain" description="USP" evidence="10">
    <location>
        <begin position="1"/>
        <end position="275"/>
    </location>
</feature>
<dbReference type="InterPro" id="IPR038765">
    <property type="entry name" value="Papain-like_cys_pep_sf"/>
</dbReference>
<comment type="similarity">
    <text evidence="2">Belongs to the peptidase C19 family.</text>
</comment>
<name>A0AAP0WNH9_LIQFO</name>
<dbReference type="EC" id="3.4.19.12" evidence="3"/>
<dbReference type="GO" id="GO:0005634">
    <property type="term" value="C:nucleus"/>
    <property type="evidence" value="ECO:0007669"/>
    <property type="project" value="TreeGrafter"/>
</dbReference>
<sequence>MPCVRASEDFCVLCVLRDHIEYSLAHSGEIVSPYELADNLSYISSCFRRFQQEDAHEFLQCLLDRLDSCCLDSKTQDESLPSHGDNFVKQVFGGRLISKLRCCNCGHCSDTYEPLIDLSLEIEDVDNLPSALESFTKVEKIEDPETKFTCENCKEEVLVEKQFMLDQAPLVAAFHLKRFKNDGSYVEKIDKHVEYPLELDLGPYTSGSQDCSVELKYELYAIVVHVGFSSTSGHYFCFIRSSPDTWHKLDDSQVTRVREESVLSQEAYILFYARQGTPWFSSIMEAKKTCLDPDILNTSPKSVLDNVDNICTSSPSVANGYSCGVNETGDAAEGISVQFCSGSRHDGDDVNEAMVGVDAVRDDTQRIIPLMPLGASDSCNETLSNDEDMCTASALKENNCNQETNEVRNNVNIHPQTPPRSLSPDTFSKECPEVQYHIPRDHLRSEKQVACKRPLDKALEDSKRALEDSKRREAVRYVTKQMPVSRGMKLLAAIARSEGSPNKKRNKRKMGLSPCKKASPPCARRRHSHRVVMRPLAAASLR</sequence>
<evidence type="ECO:0000256" key="7">
    <source>
        <dbReference type="ARBA" id="ARBA00022807"/>
    </source>
</evidence>
<keyword evidence="6" id="KW-0378">Hydrolase</keyword>
<dbReference type="AlphaFoldDB" id="A0AAP0WNH9"/>
<keyword evidence="4" id="KW-0645">Protease</keyword>
<keyword evidence="5" id="KW-0833">Ubl conjugation pathway</keyword>
<dbReference type="InterPro" id="IPR028889">
    <property type="entry name" value="USP"/>
</dbReference>
<dbReference type="GO" id="GO:0004843">
    <property type="term" value="F:cysteine-type deubiquitinase activity"/>
    <property type="evidence" value="ECO:0007669"/>
    <property type="project" value="UniProtKB-EC"/>
</dbReference>
<dbReference type="GO" id="GO:0006508">
    <property type="term" value="P:proteolysis"/>
    <property type="evidence" value="ECO:0007669"/>
    <property type="project" value="UniProtKB-KW"/>
</dbReference>
<evidence type="ECO:0000313" key="12">
    <source>
        <dbReference type="Proteomes" id="UP001415857"/>
    </source>
</evidence>
<feature type="region of interest" description="Disordered" evidence="9">
    <location>
        <begin position="496"/>
        <end position="529"/>
    </location>
</feature>
<dbReference type="InterPro" id="IPR050164">
    <property type="entry name" value="Peptidase_C19"/>
</dbReference>
<proteinExistence type="inferred from homology"/>
<comment type="catalytic activity">
    <reaction evidence="1">
        <text>Thiol-dependent hydrolysis of ester, thioester, amide, peptide and isopeptide bonds formed by the C-terminal Gly of ubiquitin (a 76-residue protein attached to proteins as an intracellular targeting signal).</text>
        <dbReference type="EC" id="3.4.19.12"/>
    </reaction>
</comment>
<protein>
    <recommendedName>
        <fullName evidence="3">ubiquitinyl hydrolase 1</fullName>
        <ecNumber evidence="3">3.4.19.12</ecNumber>
    </recommendedName>
</protein>
<dbReference type="SUPFAM" id="SSF54001">
    <property type="entry name" value="Cysteine proteinases"/>
    <property type="match status" value="1"/>
</dbReference>
<comment type="caution">
    <text evidence="11">The sequence shown here is derived from an EMBL/GenBank/DDBJ whole genome shotgun (WGS) entry which is preliminary data.</text>
</comment>
<reference evidence="11 12" key="1">
    <citation type="journal article" date="2024" name="Plant J.">
        <title>Genome sequences and population genomics reveal climatic adaptation and genomic divergence between two closely related sweetgum species.</title>
        <authorList>
            <person name="Xu W.Q."/>
            <person name="Ren C.Q."/>
            <person name="Zhang X.Y."/>
            <person name="Comes H.P."/>
            <person name="Liu X.H."/>
            <person name="Li Y.G."/>
            <person name="Kettle C.J."/>
            <person name="Jalonen R."/>
            <person name="Gaisberger H."/>
            <person name="Ma Y.Z."/>
            <person name="Qiu Y.X."/>
        </authorList>
    </citation>
    <scope>NUCLEOTIDE SEQUENCE [LARGE SCALE GENOMIC DNA]</scope>
    <source>
        <strain evidence="11">Hangzhou</strain>
    </source>
</reference>
<dbReference type="Proteomes" id="UP001415857">
    <property type="component" value="Unassembled WGS sequence"/>
</dbReference>